<dbReference type="KEGG" id="sll:SLITO_v1c00070"/>
<accession>A0A0K1W039</accession>
<evidence type="ECO:0000256" key="4">
    <source>
        <dbReference type="ARBA" id="ARBA00022833"/>
    </source>
</evidence>
<dbReference type="RefSeq" id="WP_075057777.1">
    <property type="nucleotide sequence ID" value="NZ_CP012357.1"/>
</dbReference>
<dbReference type="OrthoDB" id="9802672at2"/>
<comment type="similarity">
    <text evidence="7">Belongs to the RecR family.</text>
</comment>
<evidence type="ECO:0000256" key="5">
    <source>
        <dbReference type="ARBA" id="ARBA00023172"/>
    </source>
</evidence>
<dbReference type="InterPro" id="IPR023627">
    <property type="entry name" value="Rcmb_RecR"/>
</dbReference>
<reference evidence="9 10" key="1">
    <citation type="journal article" date="2015" name="Genome Announc.">
        <title>Complete Genome Sequence of Spiroplasma litorale TN-1T (DSM 21781), a Bacterium Isolated from a Green-Eyed Horsefly (Tabanus nigrovittatus).</title>
        <authorList>
            <person name="Lo W.S."/>
            <person name="Lai Y.C."/>
            <person name="Lien Y.W."/>
            <person name="Wang T.H."/>
            <person name="Kuo C.H."/>
        </authorList>
    </citation>
    <scope>NUCLEOTIDE SEQUENCE [LARGE SCALE GENOMIC DNA]</scope>
    <source>
        <strain evidence="9 10">TN-1</strain>
    </source>
</reference>
<proteinExistence type="inferred from homology"/>
<dbReference type="GO" id="GO:0003677">
    <property type="term" value="F:DNA binding"/>
    <property type="evidence" value="ECO:0007669"/>
    <property type="project" value="UniProtKB-UniRule"/>
</dbReference>
<gene>
    <name evidence="7 9" type="primary">recR</name>
    <name evidence="9" type="ORF">SLITO_v1c00070</name>
</gene>
<evidence type="ECO:0000259" key="8">
    <source>
        <dbReference type="PROSITE" id="PS50880"/>
    </source>
</evidence>
<keyword evidence="2 7" id="KW-0227">DNA damage</keyword>
<keyword evidence="5 7" id="KW-0233">DNA recombination</keyword>
<dbReference type="GO" id="GO:0008270">
    <property type="term" value="F:zinc ion binding"/>
    <property type="evidence" value="ECO:0007669"/>
    <property type="project" value="UniProtKB-KW"/>
</dbReference>
<evidence type="ECO:0000256" key="1">
    <source>
        <dbReference type="ARBA" id="ARBA00022723"/>
    </source>
</evidence>
<protein>
    <recommendedName>
        <fullName evidence="7">Recombination protein RecR</fullName>
    </recommendedName>
</protein>
<dbReference type="InterPro" id="IPR000093">
    <property type="entry name" value="DNA_Rcmb_RecR"/>
</dbReference>
<dbReference type="Gene3D" id="3.40.1360.10">
    <property type="match status" value="1"/>
</dbReference>
<evidence type="ECO:0000256" key="6">
    <source>
        <dbReference type="ARBA" id="ARBA00023204"/>
    </source>
</evidence>
<evidence type="ECO:0000256" key="2">
    <source>
        <dbReference type="ARBA" id="ARBA00022763"/>
    </source>
</evidence>
<evidence type="ECO:0000256" key="3">
    <source>
        <dbReference type="ARBA" id="ARBA00022771"/>
    </source>
</evidence>
<dbReference type="AlphaFoldDB" id="A0A0K1W039"/>
<feature type="domain" description="Toprim" evidence="8">
    <location>
        <begin position="73"/>
        <end position="165"/>
    </location>
</feature>
<dbReference type="PROSITE" id="PS50880">
    <property type="entry name" value="TOPRIM"/>
    <property type="match status" value="1"/>
</dbReference>
<name>A0A0K1W039_9MOLU</name>
<dbReference type="InterPro" id="IPR006171">
    <property type="entry name" value="TOPRIM_dom"/>
</dbReference>
<evidence type="ECO:0000256" key="7">
    <source>
        <dbReference type="HAMAP-Rule" id="MF_00017"/>
    </source>
</evidence>
<dbReference type="Gene3D" id="6.10.250.240">
    <property type="match status" value="1"/>
</dbReference>
<keyword evidence="4 7" id="KW-0862">Zinc</keyword>
<dbReference type="InterPro" id="IPR015967">
    <property type="entry name" value="Rcmb_RecR_Znf"/>
</dbReference>
<keyword evidence="3 7" id="KW-0863">Zinc-finger</keyword>
<dbReference type="SMART" id="SM00493">
    <property type="entry name" value="TOPRIM"/>
    <property type="match status" value="1"/>
</dbReference>
<dbReference type="Proteomes" id="UP000067476">
    <property type="component" value="Chromosome"/>
</dbReference>
<dbReference type="PATRIC" id="fig|216942.3.peg.7"/>
<keyword evidence="10" id="KW-1185">Reference proteome</keyword>
<dbReference type="PROSITE" id="PS01300">
    <property type="entry name" value="RECR"/>
    <property type="match status" value="1"/>
</dbReference>
<dbReference type="STRING" id="216942.SLITO_v1c00070"/>
<evidence type="ECO:0000313" key="10">
    <source>
        <dbReference type="Proteomes" id="UP000067476"/>
    </source>
</evidence>
<dbReference type="Pfam" id="PF21175">
    <property type="entry name" value="RecR_C"/>
    <property type="match status" value="1"/>
</dbReference>
<dbReference type="GO" id="GO:0006310">
    <property type="term" value="P:DNA recombination"/>
    <property type="evidence" value="ECO:0007669"/>
    <property type="project" value="UniProtKB-UniRule"/>
</dbReference>
<dbReference type="SUPFAM" id="SSF111304">
    <property type="entry name" value="Recombination protein RecR"/>
    <property type="match status" value="1"/>
</dbReference>
<dbReference type="PANTHER" id="PTHR30446">
    <property type="entry name" value="RECOMBINATION PROTEIN RECR"/>
    <property type="match status" value="1"/>
</dbReference>
<keyword evidence="6 7" id="KW-0234">DNA repair</keyword>
<dbReference type="PANTHER" id="PTHR30446:SF0">
    <property type="entry name" value="RECOMBINATION PROTEIN RECR"/>
    <property type="match status" value="1"/>
</dbReference>
<sequence length="190" mass="21693">MDEVIEKLKKVEGITSKTAEKILIDIIESKEKLNIIKDVLKTIDENFDNCPICNFYTINKKCSFCDNETRNKDQICVVTSKKEANKILKSDFRGMVHVLNGEINLNKNISPELIQLPKLFARISKDMEIILATNLTFNGEVTANYIINVIKENCKKISRLARGIPFGGSLDYIDEETLINAIENRRIIKK</sequence>
<dbReference type="HAMAP" id="MF_00017">
    <property type="entry name" value="RecR"/>
    <property type="match status" value="1"/>
</dbReference>
<organism evidence="9 10">
    <name type="scientific">Spiroplasma litorale</name>
    <dbReference type="NCBI Taxonomy" id="216942"/>
    <lineage>
        <taxon>Bacteria</taxon>
        <taxon>Bacillati</taxon>
        <taxon>Mycoplasmatota</taxon>
        <taxon>Mollicutes</taxon>
        <taxon>Entomoplasmatales</taxon>
        <taxon>Spiroplasmataceae</taxon>
        <taxon>Spiroplasma</taxon>
    </lineage>
</organism>
<feature type="zinc finger region" description="C4-type" evidence="7">
    <location>
        <begin position="50"/>
        <end position="65"/>
    </location>
</feature>
<evidence type="ECO:0000313" key="9">
    <source>
        <dbReference type="EMBL" id="AKX33675.1"/>
    </source>
</evidence>
<keyword evidence="1 7" id="KW-0479">Metal-binding</keyword>
<dbReference type="Pfam" id="PF13662">
    <property type="entry name" value="Toprim_4"/>
    <property type="match status" value="1"/>
</dbReference>
<dbReference type="EMBL" id="CP012357">
    <property type="protein sequence ID" value="AKX33675.1"/>
    <property type="molecule type" value="Genomic_DNA"/>
</dbReference>
<comment type="function">
    <text evidence="7">May play a role in DNA repair. It seems to be involved in an RecBC-independent recombinational process of DNA repair. It may act with RecF and RecO.</text>
</comment>
<dbReference type="GO" id="GO:0006281">
    <property type="term" value="P:DNA repair"/>
    <property type="evidence" value="ECO:0007669"/>
    <property type="project" value="UniProtKB-UniRule"/>
</dbReference>